<dbReference type="Gene3D" id="1.10.287.950">
    <property type="entry name" value="Methyl-accepting chemotaxis protein"/>
    <property type="match status" value="2"/>
</dbReference>
<evidence type="ECO:0000313" key="8">
    <source>
        <dbReference type="EMBL" id="MBO0448707.1"/>
    </source>
</evidence>
<dbReference type="InterPro" id="IPR017501">
    <property type="entry name" value="Phage_infect_YhgE_C"/>
</dbReference>
<feature type="transmembrane region" description="Helical" evidence="6">
    <location>
        <begin position="848"/>
        <end position="873"/>
    </location>
</feature>
<name>A0ABS3H5G7_9ENTE</name>
<feature type="transmembrane region" description="Helical" evidence="6">
    <location>
        <begin position="907"/>
        <end position="933"/>
    </location>
</feature>
<dbReference type="InterPro" id="IPR051328">
    <property type="entry name" value="T7SS_ABC-Transporter"/>
</dbReference>
<dbReference type="EMBL" id="JAFLVT010000006">
    <property type="protein sequence ID" value="MBO0448707.1"/>
    <property type="molecule type" value="Genomic_DNA"/>
</dbReference>
<evidence type="ECO:0000256" key="3">
    <source>
        <dbReference type="ARBA" id="ARBA00022989"/>
    </source>
</evidence>
<dbReference type="RefSeq" id="WP_206902911.1">
    <property type="nucleotide sequence ID" value="NZ_JAFLVT010000006.1"/>
</dbReference>
<evidence type="ECO:0000259" key="7">
    <source>
        <dbReference type="Pfam" id="PF12698"/>
    </source>
</evidence>
<keyword evidence="5" id="KW-0175">Coiled coil</keyword>
<dbReference type="SUPFAM" id="SSF58104">
    <property type="entry name" value="Methyl-accepting chemotaxis protein (MCP) signaling domain"/>
    <property type="match status" value="1"/>
</dbReference>
<feature type="transmembrane region" description="Helical" evidence="6">
    <location>
        <begin position="879"/>
        <end position="900"/>
    </location>
</feature>
<feature type="domain" description="ABC-2 type transporter transmembrane" evidence="7">
    <location>
        <begin position="15"/>
        <end position="163"/>
    </location>
</feature>
<evidence type="ECO:0000256" key="4">
    <source>
        <dbReference type="ARBA" id="ARBA00023136"/>
    </source>
</evidence>
<evidence type="ECO:0000256" key="5">
    <source>
        <dbReference type="SAM" id="Coils"/>
    </source>
</evidence>
<keyword evidence="2 6" id="KW-0812">Transmembrane</keyword>
<comment type="subcellular location">
    <subcellularLocation>
        <location evidence="1">Membrane</location>
        <topology evidence="1">Multi-pass membrane protein</topology>
    </subcellularLocation>
</comment>
<evidence type="ECO:0000256" key="2">
    <source>
        <dbReference type="ARBA" id="ARBA00022692"/>
    </source>
</evidence>
<proteinExistence type="predicted"/>
<keyword evidence="4 6" id="KW-0472">Membrane</keyword>
<dbReference type="InterPro" id="IPR023908">
    <property type="entry name" value="xxxLxxG_rpt"/>
</dbReference>
<feature type="transmembrane region" description="Helical" evidence="6">
    <location>
        <begin position="807"/>
        <end position="827"/>
    </location>
</feature>
<accession>A0ABS3H5G7</accession>
<gene>
    <name evidence="8" type="ORF">JZO76_04075</name>
</gene>
<feature type="coiled-coil region" evidence="5">
    <location>
        <begin position="415"/>
        <end position="449"/>
    </location>
</feature>
<protein>
    <submittedName>
        <fullName evidence="8">YhgE/Pip domain-containing protein</fullName>
    </submittedName>
</protein>
<dbReference type="Pfam" id="PF12698">
    <property type="entry name" value="ABC2_membrane_3"/>
    <property type="match status" value="1"/>
</dbReference>
<dbReference type="PANTHER" id="PTHR43077:SF5">
    <property type="entry name" value="PHAGE INFECTION PROTEIN"/>
    <property type="match status" value="1"/>
</dbReference>
<comment type="caution">
    <text evidence="8">The sequence shown here is derived from an EMBL/GenBank/DDBJ whole genome shotgun (WGS) entry which is preliminary data.</text>
</comment>
<keyword evidence="9" id="KW-1185">Reference proteome</keyword>
<sequence length="998" mass="105487">MIKQEWRALIKNKFLLIVLGIIGLIPALYNLIFLGGLWNPYGNLDHLPVAVVNQDQPIVYQGKQLAIGKNLTTKLKQTHALDFHFVSKEQGQKGIEKGKYYMIVTIPANFSKNATTILTKQPKDMEITYQTSQGTNLTGAKMSDSAMAQIKNQVSSQVTQMYSETLLSQFGKAGTGMQSAAAGGKKLAAGTDKLNTASQTLSDNLTKLAASSLKFSDGSHTLNKSLQQYVTGAKKVDTGAKKLNLGIATLAGKVPELTGGISQLTDGSKKLATGVLQYTNGVGTVTKGSKKLTRGINQFATNIPSLTTGVGQLGAGSQTLQNGLGQYTNGVQSVSDGTQQISAGLQSLASKTKQLPQQVKALNEGTKKISASLSAVQMSVAEKNQLLNYTDSVKSYLAQVAQTLATTDLSGLENIAQVTDLVAELSNQLNSVSENVAGINQQIETAKQNLSANYQTDLTTNANAIVAALATSGVTLSQEQKDLVLTTMQQQDSQTLQAANQLSIDTTPLFASLTVQKQALEKLTSGLAAVQQIPVTQIADLKTGANQLTQVSATASNGINKSVQGLYDIANQVVPGIQAIDQGTAALNKNMPTLTKSIQQLATGSEQLTQGATKLAAQGQTINQGAGNLTNGLANLQQKVPVLSGGVNQLAQGAKQLASGTERLQQQSATLTHGSNQLTAGLNQVQQKLPTLRSGVSALQNGSLQLVNGTGQLAANGGSIISGAQKLDSGAQQISTGSFQLATGEKQVQQSLGKVGSGLKEVSNQLASGADKIKEINTKKVSADAMAKPVSTIHQDFDSVANNGTAMAPYMMSVALFIGTITFNLLFDTFTPKKKPTSGFAWWASKASILGAVGIFQALMVYFVLTVFLGMTVLQPVKVILFSILVSLTFMSIVTLFNLLLGKLGSFLMLIFMIIQLASSGGTYPIELSGAFYRVINPFLPMTYSIRALREGISIGGSLLVETGLFIGLFLISNLLMIAFFTKKKKDPRTFDEEMSEV</sequence>
<dbReference type="Proteomes" id="UP000664256">
    <property type="component" value="Unassembled WGS sequence"/>
</dbReference>
<dbReference type="InterPro" id="IPR017500">
    <property type="entry name" value="Phage_infect_YhgE_N"/>
</dbReference>
<evidence type="ECO:0000256" key="6">
    <source>
        <dbReference type="SAM" id="Phobius"/>
    </source>
</evidence>
<dbReference type="PANTHER" id="PTHR43077">
    <property type="entry name" value="TRANSPORT PERMEASE YVFS-RELATED"/>
    <property type="match status" value="1"/>
</dbReference>
<dbReference type="NCBIfam" id="TIGR03057">
    <property type="entry name" value="xxxLxxG_by_4"/>
    <property type="match status" value="4"/>
</dbReference>
<dbReference type="NCBIfam" id="TIGR03061">
    <property type="entry name" value="pip_yhgE_Nterm"/>
    <property type="match status" value="1"/>
</dbReference>
<evidence type="ECO:0000313" key="9">
    <source>
        <dbReference type="Proteomes" id="UP000664256"/>
    </source>
</evidence>
<dbReference type="NCBIfam" id="TIGR03062">
    <property type="entry name" value="pip_yhgE_Cterm"/>
    <property type="match status" value="1"/>
</dbReference>
<dbReference type="InterPro" id="IPR013525">
    <property type="entry name" value="ABC2_TM"/>
</dbReference>
<evidence type="ECO:0000256" key="1">
    <source>
        <dbReference type="ARBA" id="ARBA00004141"/>
    </source>
</evidence>
<organism evidence="8 9">
    <name type="scientific">Candidatus Enterococcus myersii</name>
    <dbReference type="NCBI Taxonomy" id="2815322"/>
    <lineage>
        <taxon>Bacteria</taxon>
        <taxon>Bacillati</taxon>
        <taxon>Bacillota</taxon>
        <taxon>Bacilli</taxon>
        <taxon>Lactobacillales</taxon>
        <taxon>Enterococcaceae</taxon>
        <taxon>Enterococcus</taxon>
    </lineage>
</organism>
<dbReference type="Gene3D" id="3.40.1710.10">
    <property type="entry name" value="abc type-2 transporter like domain"/>
    <property type="match status" value="1"/>
</dbReference>
<feature type="transmembrane region" description="Helical" evidence="6">
    <location>
        <begin position="14"/>
        <end position="38"/>
    </location>
</feature>
<keyword evidence="3 6" id="KW-1133">Transmembrane helix</keyword>
<feature type="transmembrane region" description="Helical" evidence="6">
    <location>
        <begin position="953"/>
        <end position="981"/>
    </location>
</feature>
<reference evidence="8 9" key="1">
    <citation type="submission" date="2021-03" db="EMBL/GenBank/DDBJ databases">
        <title>Enterococcal diversity collection.</title>
        <authorList>
            <person name="Gilmore M.S."/>
            <person name="Schwartzman J."/>
            <person name="Van Tyne D."/>
            <person name="Martin M."/>
            <person name="Earl A.M."/>
            <person name="Manson A.L."/>
            <person name="Straub T."/>
            <person name="Salamzade R."/>
            <person name="Saavedra J."/>
            <person name="Lebreton F."/>
            <person name="Prichula J."/>
            <person name="Schaufler K."/>
            <person name="Gaca A."/>
            <person name="Sgardioli B."/>
            <person name="Wagenaar J."/>
            <person name="Strong T."/>
        </authorList>
    </citation>
    <scope>NUCLEOTIDE SEQUENCE [LARGE SCALE GENOMIC DNA]</scope>
    <source>
        <strain evidence="8 9">MJM12</strain>
    </source>
</reference>